<feature type="transmembrane region" description="Helical" evidence="1">
    <location>
        <begin position="77"/>
        <end position="98"/>
    </location>
</feature>
<dbReference type="AlphaFoldDB" id="A0A5X6ER77"/>
<keyword evidence="1" id="KW-1133">Transmembrane helix</keyword>
<keyword evidence="1" id="KW-0472">Membrane</keyword>
<proteinExistence type="predicted"/>
<gene>
    <name evidence="2" type="ORF">EKG95_24650</name>
</gene>
<name>A0A5X6ER77_SALET</name>
<sequence>MGFHYFYAVAAYSSFFAPGALFLFSGLVSYCLWLWMSPGWNPEYLFPGTLFAVMLSFTGVFWVALHMQQYSDRLRTPVFLALSVLFSLATVSCIWLTGDGLYSRG</sequence>
<keyword evidence="1" id="KW-0812">Transmembrane</keyword>
<dbReference type="EMBL" id="AAHUDZ010000052">
    <property type="protein sequence ID" value="ECA3794945.1"/>
    <property type="molecule type" value="Genomic_DNA"/>
</dbReference>
<evidence type="ECO:0000313" key="2">
    <source>
        <dbReference type="EMBL" id="ECA3794945.1"/>
    </source>
</evidence>
<feature type="transmembrane region" description="Helical" evidence="1">
    <location>
        <begin position="5"/>
        <end position="24"/>
    </location>
</feature>
<evidence type="ECO:0000256" key="1">
    <source>
        <dbReference type="SAM" id="Phobius"/>
    </source>
</evidence>
<organism evidence="2">
    <name type="scientific">Salmonella enterica subsp. enterica serovar Aqua</name>
    <dbReference type="NCBI Taxonomy" id="1302615"/>
    <lineage>
        <taxon>Bacteria</taxon>
        <taxon>Pseudomonadati</taxon>
        <taxon>Pseudomonadota</taxon>
        <taxon>Gammaproteobacteria</taxon>
        <taxon>Enterobacterales</taxon>
        <taxon>Enterobacteriaceae</taxon>
        <taxon>Salmonella</taxon>
    </lineage>
</organism>
<accession>A0A5X6ER77</accession>
<protein>
    <submittedName>
        <fullName evidence="2">Uncharacterized protein</fullName>
    </submittedName>
</protein>
<reference evidence="2" key="1">
    <citation type="submission" date="2018-12" db="EMBL/GenBank/DDBJ databases">
        <authorList>
            <person name="Ashton P.M."/>
            <person name="Dallman T."/>
            <person name="Nair S."/>
            <person name="De Pinna E."/>
            <person name="Peters T."/>
            <person name="Grant K."/>
        </authorList>
    </citation>
    <scope>NUCLEOTIDE SEQUENCE</scope>
    <source>
        <strain evidence="2">650060</strain>
    </source>
</reference>
<comment type="caution">
    <text evidence="2">The sequence shown here is derived from an EMBL/GenBank/DDBJ whole genome shotgun (WGS) entry which is preliminary data.</text>
</comment>
<feature type="transmembrane region" description="Helical" evidence="1">
    <location>
        <begin position="44"/>
        <end position="65"/>
    </location>
</feature>